<organism evidence="12 13">
    <name type="scientific">Hypsibius exemplaris</name>
    <name type="common">Freshwater tardigrade</name>
    <dbReference type="NCBI Taxonomy" id="2072580"/>
    <lineage>
        <taxon>Eukaryota</taxon>
        <taxon>Metazoa</taxon>
        <taxon>Ecdysozoa</taxon>
        <taxon>Tardigrada</taxon>
        <taxon>Eutardigrada</taxon>
        <taxon>Parachela</taxon>
        <taxon>Hypsibioidea</taxon>
        <taxon>Hypsibiidae</taxon>
        <taxon>Hypsibius</taxon>
    </lineage>
</organism>
<feature type="region of interest" description="Disordered" evidence="11">
    <location>
        <begin position="650"/>
        <end position="676"/>
    </location>
</feature>
<dbReference type="SMART" id="SM00268">
    <property type="entry name" value="ACTIN"/>
    <property type="match status" value="1"/>
</dbReference>
<keyword evidence="5" id="KW-0805">Transcription regulation</keyword>
<evidence type="ECO:0000256" key="9">
    <source>
        <dbReference type="ARBA" id="ARBA00023204"/>
    </source>
</evidence>
<protein>
    <recommendedName>
        <fullName evidence="3">Actin-related protein 5</fullName>
    </recommendedName>
</protein>
<keyword evidence="10" id="KW-0539">Nucleus</keyword>
<dbReference type="InterPro" id="IPR043129">
    <property type="entry name" value="ATPase_NBD"/>
</dbReference>
<evidence type="ECO:0000256" key="6">
    <source>
        <dbReference type="ARBA" id="ARBA00023054"/>
    </source>
</evidence>
<name>A0A1W0WAP4_HYPEX</name>
<dbReference type="CDD" id="cd10211">
    <property type="entry name" value="ASKHA_NBD_Arp5"/>
    <property type="match status" value="1"/>
</dbReference>
<dbReference type="GO" id="GO:0005634">
    <property type="term" value="C:nucleus"/>
    <property type="evidence" value="ECO:0007669"/>
    <property type="project" value="UniProtKB-SubCell"/>
</dbReference>
<evidence type="ECO:0000256" key="3">
    <source>
        <dbReference type="ARBA" id="ARBA00021612"/>
    </source>
</evidence>
<evidence type="ECO:0000256" key="11">
    <source>
        <dbReference type="SAM" id="MobiDB-lite"/>
    </source>
</evidence>
<dbReference type="EMBL" id="MTYJ01000150">
    <property type="protein sequence ID" value="OQV12223.1"/>
    <property type="molecule type" value="Genomic_DNA"/>
</dbReference>
<evidence type="ECO:0000256" key="4">
    <source>
        <dbReference type="ARBA" id="ARBA00022763"/>
    </source>
</evidence>
<evidence type="ECO:0000256" key="1">
    <source>
        <dbReference type="ARBA" id="ARBA00004123"/>
    </source>
</evidence>
<dbReference type="Gene3D" id="3.90.640.10">
    <property type="entry name" value="Actin, Chain A, domain 4"/>
    <property type="match status" value="2"/>
</dbReference>
<keyword evidence="9" id="KW-0234">DNA repair</keyword>
<keyword evidence="6" id="KW-0175">Coiled coil</keyword>
<gene>
    <name evidence="12" type="ORF">BV898_13486</name>
</gene>
<keyword evidence="13" id="KW-1185">Reference proteome</keyword>
<dbReference type="FunFam" id="3.30.420.40:FF:000048">
    <property type="entry name" value="ARP5 actin-related protein 5 homolog"/>
    <property type="match status" value="1"/>
</dbReference>
<keyword evidence="7" id="KW-0804">Transcription</keyword>
<comment type="subcellular location">
    <subcellularLocation>
        <location evidence="1">Nucleus</location>
    </subcellularLocation>
</comment>
<reference evidence="13" key="1">
    <citation type="submission" date="2017-01" db="EMBL/GenBank/DDBJ databases">
        <title>Comparative genomics of anhydrobiosis in the tardigrade Hypsibius dujardini.</title>
        <authorList>
            <person name="Yoshida Y."/>
            <person name="Koutsovoulos G."/>
            <person name="Laetsch D."/>
            <person name="Stevens L."/>
            <person name="Kumar S."/>
            <person name="Horikawa D."/>
            <person name="Ishino K."/>
            <person name="Komine S."/>
            <person name="Tomita M."/>
            <person name="Blaxter M."/>
            <person name="Arakawa K."/>
        </authorList>
    </citation>
    <scope>NUCLEOTIDE SEQUENCE [LARGE SCALE GENOMIC DNA]</scope>
    <source>
        <strain evidence="13">Z151</strain>
    </source>
</reference>
<comment type="similarity">
    <text evidence="2">Belongs to the actin family. ARP5 subfamily.</text>
</comment>
<dbReference type="OrthoDB" id="7340501at2759"/>
<dbReference type="Gene3D" id="3.30.420.40">
    <property type="match status" value="4"/>
</dbReference>
<dbReference type="Proteomes" id="UP000192578">
    <property type="component" value="Unassembled WGS sequence"/>
</dbReference>
<dbReference type="FunFam" id="3.30.420.40:FF:000058">
    <property type="entry name" value="Putative actin-related protein 5"/>
    <property type="match status" value="1"/>
</dbReference>
<keyword evidence="8" id="KW-0233">DNA recombination</keyword>
<accession>A0A1W0WAP4</accession>
<dbReference type="SUPFAM" id="SSF53067">
    <property type="entry name" value="Actin-like ATPase domain"/>
    <property type="match status" value="2"/>
</dbReference>
<dbReference type="InterPro" id="IPR004000">
    <property type="entry name" value="Actin"/>
</dbReference>
<dbReference type="GO" id="GO:0019219">
    <property type="term" value="P:regulation of nucleobase-containing compound metabolic process"/>
    <property type="evidence" value="ECO:0007669"/>
    <property type="project" value="UniProtKB-ARBA"/>
</dbReference>
<keyword evidence="4" id="KW-0227">DNA damage</keyword>
<dbReference type="FunFam" id="3.90.640.10:FF:000016">
    <property type="entry name" value="ARP5 actin-related protein 5 homolog"/>
    <property type="match status" value="1"/>
</dbReference>
<sequence length="676" mass="77194">MDSEDLELHVLEFRDEGATPLQIRPYTAALRSQKPVLVIDNGSWNCRAGWSTDPRPPFSFYNLLAKQKGKKGEQEPIIIGGDLGQIENLRWMLRSPFDTNVVVQFGYQEVLLDYVLANMGLGEETHLDMPVLMTEPLLNLAYSRKQMNELLFECYAFPHVAYGVDGAFSYFKNMNRGLPDGLVISVGNICTHLIPVLNNQMDFGHCRRIDLGGLNMTLYLQRLLQLKYPVHASSITITRMEEILQGYCYYAANYSDALAKWRNRDFYKASALYFQLPFQAPTGPVATQEEIDARREENAQRLRDMNRKRYLEKLAQDEDRLEKLLTLQDLVKQKGQKSTKDDLKALGVRSVEGLQAEIQTLTGTITRTKERLERKAIEVPKESAAETVVDPETLKGWVIDLKEQRHRLVDQRSARKQRKTDLGKRRSYASQQRMKIITHLASGRTQTGKRLKGEDTFGMNDEDWLVYREINKEAGDSDSEEERMQLDEIEGLLLKYDAPFRKEYEKTQALASGAPPKSPEFYRLEVGVERFRVPEILFQPSLVGVDQMGIMETIEYMMREYPEDVQKRLAMNVFVTGGPANLPGMDERIRRDLGSCLPFDSPFRVSVAGNPSLDAWIGAADWAASTPLDQGFLSRKDYLEHGRDYFKDHKLSNKYAVPPPKPPTPAPNPEAKKGKF</sequence>
<dbReference type="FunFam" id="3.30.420.40:FF:000122">
    <property type="entry name" value="ARP5 actin-related protein 5 homolog"/>
    <property type="match status" value="1"/>
</dbReference>
<dbReference type="GO" id="GO:0006310">
    <property type="term" value="P:DNA recombination"/>
    <property type="evidence" value="ECO:0007669"/>
    <property type="project" value="UniProtKB-KW"/>
</dbReference>
<dbReference type="GO" id="GO:0010604">
    <property type="term" value="P:positive regulation of macromolecule metabolic process"/>
    <property type="evidence" value="ECO:0007669"/>
    <property type="project" value="UniProtKB-ARBA"/>
</dbReference>
<evidence type="ECO:0000256" key="8">
    <source>
        <dbReference type="ARBA" id="ARBA00023172"/>
    </source>
</evidence>
<evidence type="ECO:0000313" key="13">
    <source>
        <dbReference type="Proteomes" id="UP000192578"/>
    </source>
</evidence>
<dbReference type="Pfam" id="PF00022">
    <property type="entry name" value="Actin"/>
    <property type="match status" value="2"/>
</dbReference>
<comment type="caution">
    <text evidence="12">The sequence shown here is derived from an EMBL/GenBank/DDBJ whole genome shotgun (WGS) entry which is preliminary data.</text>
</comment>
<dbReference type="AlphaFoldDB" id="A0A1W0WAP4"/>
<proteinExistence type="inferred from homology"/>
<evidence type="ECO:0000256" key="5">
    <source>
        <dbReference type="ARBA" id="ARBA00023015"/>
    </source>
</evidence>
<feature type="compositionally biased region" description="Pro residues" evidence="11">
    <location>
        <begin position="657"/>
        <end position="668"/>
    </location>
</feature>
<dbReference type="PANTHER" id="PTHR11937">
    <property type="entry name" value="ACTIN"/>
    <property type="match status" value="1"/>
</dbReference>
<evidence type="ECO:0000256" key="7">
    <source>
        <dbReference type="ARBA" id="ARBA00023163"/>
    </source>
</evidence>
<evidence type="ECO:0000256" key="10">
    <source>
        <dbReference type="ARBA" id="ARBA00023242"/>
    </source>
</evidence>
<dbReference type="GO" id="GO:0006281">
    <property type="term" value="P:DNA repair"/>
    <property type="evidence" value="ECO:0007669"/>
    <property type="project" value="UniProtKB-KW"/>
</dbReference>
<evidence type="ECO:0000256" key="2">
    <source>
        <dbReference type="ARBA" id="ARBA00006021"/>
    </source>
</evidence>
<evidence type="ECO:0000313" key="12">
    <source>
        <dbReference type="EMBL" id="OQV12223.1"/>
    </source>
</evidence>